<gene>
    <name evidence="1" type="ORF">QYF61_018669</name>
</gene>
<proteinExistence type="predicted"/>
<dbReference type="EMBL" id="JAUNZN010000001">
    <property type="protein sequence ID" value="KAK4831672.1"/>
    <property type="molecule type" value="Genomic_DNA"/>
</dbReference>
<name>A0AAN7NU35_MYCAM</name>
<comment type="caution">
    <text evidence="1">The sequence shown here is derived from an EMBL/GenBank/DDBJ whole genome shotgun (WGS) entry which is preliminary data.</text>
</comment>
<dbReference type="Proteomes" id="UP001333110">
    <property type="component" value="Unassembled WGS sequence"/>
</dbReference>
<dbReference type="PANTHER" id="PTHR33332">
    <property type="entry name" value="REVERSE TRANSCRIPTASE DOMAIN-CONTAINING PROTEIN"/>
    <property type="match status" value="1"/>
</dbReference>
<protein>
    <recommendedName>
        <fullName evidence="3">Rna-directed dna polymerase from mobile element jockey-like</fullName>
    </recommendedName>
</protein>
<sequence length="84" mass="9351">MIWRLVTTGGSQGSIVGPVLFNMLNHDLEDALVNSCKFADDTKLVGAVDMLEGRVGIQRDLDLLEEWTKRILMKFSKAKANLCI</sequence>
<reference evidence="1 2" key="1">
    <citation type="journal article" date="2023" name="J. Hered.">
        <title>Chromosome-level genome of the wood stork (Mycteria americana) provides insight into avian chromosome evolution.</title>
        <authorList>
            <person name="Flamio R. Jr."/>
            <person name="Ramstad K.M."/>
        </authorList>
    </citation>
    <scope>NUCLEOTIDE SEQUENCE [LARGE SCALE GENOMIC DNA]</scope>
    <source>
        <strain evidence="1">JAX WOST 10</strain>
    </source>
</reference>
<evidence type="ECO:0008006" key="3">
    <source>
        <dbReference type="Google" id="ProtNLM"/>
    </source>
</evidence>
<accession>A0AAN7NU35</accession>
<evidence type="ECO:0000313" key="1">
    <source>
        <dbReference type="EMBL" id="KAK4831672.1"/>
    </source>
</evidence>
<keyword evidence="2" id="KW-1185">Reference proteome</keyword>
<dbReference type="AlphaFoldDB" id="A0AAN7NU35"/>
<organism evidence="1 2">
    <name type="scientific">Mycteria americana</name>
    <name type="common">Wood stork</name>
    <dbReference type="NCBI Taxonomy" id="33587"/>
    <lineage>
        <taxon>Eukaryota</taxon>
        <taxon>Metazoa</taxon>
        <taxon>Chordata</taxon>
        <taxon>Craniata</taxon>
        <taxon>Vertebrata</taxon>
        <taxon>Euteleostomi</taxon>
        <taxon>Archelosauria</taxon>
        <taxon>Archosauria</taxon>
        <taxon>Dinosauria</taxon>
        <taxon>Saurischia</taxon>
        <taxon>Theropoda</taxon>
        <taxon>Coelurosauria</taxon>
        <taxon>Aves</taxon>
        <taxon>Neognathae</taxon>
        <taxon>Neoaves</taxon>
        <taxon>Aequornithes</taxon>
        <taxon>Ciconiiformes</taxon>
        <taxon>Ciconiidae</taxon>
        <taxon>Mycteria</taxon>
    </lineage>
</organism>
<evidence type="ECO:0000313" key="2">
    <source>
        <dbReference type="Proteomes" id="UP001333110"/>
    </source>
</evidence>